<dbReference type="CDD" id="cd07099">
    <property type="entry name" value="ALDH_DDALDH"/>
    <property type="match status" value="1"/>
</dbReference>
<protein>
    <submittedName>
        <fullName evidence="5">Unannotated protein</fullName>
    </submittedName>
</protein>
<dbReference type="Gene3D" id="3.40.309.10">
    <property type="entry name" value="Aldehyde Dehydrogenase, Chain A, domain 2"/>
    <property type="match status" value="1"/>
</dbReference>
<dbReference type="Pfam" id="PF00171">
    <property type="entry name" value="Aldedh"/>
    <property type="match status" value="1"/>
</dbReference>
<dbReference type="InterPro" id="IPR016161">
    <property type="entry name" value="Ald_DH/histidinol_DH"/>
</dbReference>
<evidence type="ECO:0000256" key="2">
    <source>
        <dbReference type="ARBA" id="ARBA00023002"/>
    </source>
</evidence>
<dbReference type="PIRSF" id="PIRSF036492">
    <property type="entry name" value="ALDH"/>
    <property type="match status" value="1"/>
</dbReference>
<comment type="similarity">
    <text evidence="1">Belongs to the aldehyde dehydrogenase family.</text>
</comment>
<gene>
    <name evidence="5" type="ORF">UFOPK3564_03740</name>
</gene>
<dbReference type="InterPro" id="IPR015590">
    <property type="entry name" value="Aldehyde_DH_dom"/>
</dbReference>
<dbReference type="InterPro" id="IPR029510">
    <property type="entry name" value="Ald_DH_CS_GLU"/>
</dbReference>
<accession>A0A6J7KI65</accession>
<dbReference type="InterPro" id="IPR016162">
    <property type="entry name" value="Ald_DH_N"/>
</dbReference>
<name>A0A6J7KI65_9ZZZZ</name>
<dbReference type="InterPro" id="IPR016163">
    <property type="entry name" value="Ald_DH_C"/>
</dbReference>
<dbReference type="AlphaFoldDB" id="A0A6J7KI65"/>
<sequence length="520" mass="55934">MSTQEQAPEQADGQAVTDPATPPQKAVVDPATGRTIAWVDQLGPEEAAKAAARGRAVQPAWEALGFEGRARVMRRAQKWVTDHSDELVATIVSETGKAWEDAQMAEVMYAASAFGHWADHAEGLLADERIKVASPLMKGKKVFTRHAPLGLVGVIAPWNYPFVNGFGDCIPALMAGNSVLLKPAEKTPLTSLLMARVLRECGLPDGVFQVLTGKGSVLGEALVDVVDMIMFTGSTPVGRTIGAQAGRRLIPCSLELGGKDPFIVLADADLERAANHALFYSMFNTGQTCISVERVYVEAPVYDEFVAKITKKAKALRNGTPTGPGATDVGALTIESQVATVSEHVEDARKKGATIVAGGDPDPNRPGWWYPPTVLTDVDHSMECMTEETFGPTLPIMKVADAEEAIRLANDSPYGLMASVFTKDTVKGEQIARRIQAGSVHVNDALIGYTALEAPMGGWKDSGLGARHGAPGIRKYTNSQTIIVSKYHLKKEPQVYPYTGRSFKLLGRVTKFFYGRGTRD</sequence>
<dbReference type="PANTHER" id="PTHR11699">
    <property type="entry name" value="ALDEHYDE DEHYDROGENASE-RELATED"/>
    <property type="match status" value="1"/>
</dbReference>
<feature type="region of interest" description="Disordered" evidence="3">
    <location>
        <begin position="1"/>
        <end position="27"/>
    </location>
</feature>
<dbReference type="PROSITE" id="PS00687">
    <property type="entry name" value="ALDEHYDE_DEHYDR_GLU"/>
    <property type="match status" value="1"/>
</dbReference>
<evidence type="ECO:0000313" key="5">
    <source>
        <dbReference type="EMBL" id="CAB4955566.1"/>
    </source>
</evidence>
<keyword evidence="2" id="KW-0560">Oxidoreductase</keyword>
<feature type="domain" description="Aldehyde dehydrogenase" evidence="4">
    <location>
        <begin position="24"/>
        <end position="482"/>
    </location>
</feature>
<dbReference type="EMBL" id="CAFBMK010000396">
    <property type="protein sequence ID" value="CAB4955566.1"/>
    <property type="molecule type" value="Genomic_DNA"/>
</dbReference>
<proteinExistence type="inferred from homology"/>
<dbReference type="InterPro" id="IPR012394">
    <property type="entry name" value="Aldehyde_DH_NAD(P)"/>
</dbReference>
<dbReference type="NCBIfam" id="NF006916">
    <property type="entry name" value="PRK09407.1"/>
    <property type="match status" value="1"/>
</dbReference>
<dbReference type="SUPFAM" id="SSF53720">
    <property type="entry name" value="ALDH-like"/>
    <property type="match status" value="1"/>
</dbReference>
<organism evidence="5">
    <name type="scientific">freshwater metagenome</name>
    <dbReference type="NCBI Taxonomy" id="449393"/>
    <lineage>
        <taxon>unclassified sequences</taxon>
        <taxon>metagenomes</taxon>
        <taxon>ecological metagenomes</taxon>
    </lineage>
</organism>
<dbReference type="GO" id="GO:0006081">
    <property type="term" value="P:aldehyde metabolic process"/>
    <property type="evidence" value="ECO:0007669"/>
    <property type="project" value="InterPro"/>
</dbReference>
<dbReference type="Gene3D" id="3.40.605.10">
    <property type="entry name" value="Aldehyde Dehydrogenase, Chain A, domain 1"/>
    <property type="match status" value="1"/>
</dbReference>
<evidence type="ECO:0000256" key="3">
    <source>
        <dbReference type="SAM" id="MobiDB-lite"/>
    </source>
</evidence>
<reference evidence="5" key="1">
    <citation type="submission" date="2020-05" db="EMBL/GenBank/DDBJ databases">
        <authorList>
            <person name="Chiriac C."/>
            <person name="Salcher M."/>
            <person name="Ghai R."/>
            <person name="Kavagutti S V."/>
        </authorList>
    </citation>
    <scope>NUCLEOTIDE SEQUENCE</scope>
</reference>
<dbReference type="FunFam" id="3.40.309.10:FF:000009">
    <property type="entry name" value="Aldehyde dehydrogenase A"/>
    <property type="match status" value="1"/>
</dbReference>
<dbReference type="GO" id="GO:0016620">
    <property type="term" value="F:oxidoreductase activity, acting on the aldehyde or oxo group of donors, NAD or NADP as acceptor"/>
    <property type="evidence" value="ECO:0007669"/>
    <property type="project" value="InterPro"/>
</dbReference>
<evidence type="ECO:0000256" key="1">
    <source>
        <dbReference type="ARBA" id="ARBA00009986"/>
    </source>
</evidence>
<evidence type="ECO:0000259" key="4">
    <source>
        <dbReference type="Pfam" id="PF00171"/>
    </source>
</evidence>